<dbReference type="GO" id="GO:0008380">
    <property type="term" value="P:RNA splicing"/>
    <property type="evidence" value="ECO:0007669"/>
    <property type="project" value="UniProtKB-KW"/>
</dbReference>
<dbReference type="Proteomes" id="UP000187203">
    <property type="component" value="Unassembled WGS sequence"/>
</dbReference>
<name>A0A1R3JDW9_9ROSI</name>
<dbReference type="EMBL" id="AWUE01016306">
    <property type="protein sequence ID" value="OMO93018.1"/>
    <property type="molecule type" value="Genomic_DNA"/>
</dbReference>
<dbReference type="GO" id="GO:0006397">
    <property type="term" value="P:mRNA processing"/>
    <property type="evidence" value="ECO:0007669"/>
    <property type="project" value="UniProtKB-KW"/>
</dbReference>
<dbReference type="InterPro" id="IPR012677">
    <property type="entry name" value="Nucleotide-bd_a/b_plait_sf"/>
</dbReference>
<dbReference type="SUPFAM" id="SSF54928">
    <property type="entry name" value="RNA-binding domain, RBD"/>
    <property type="match status" value="1"/>
</dbReference>
<dbReference type="InterPro" id="IPR050907">
    <property type="entry name" value="SRSF"/>
</dbReference>
<keyword evidence="3" id="KW-0508">mRNA splicing</keyword>
<dbReference type="OrthoDB" id="439808at2759"/>
<evidence type="ECO:0000259" key="6">
    <source>
        <dbReference type="PROSITE" id="PS50102"/>
    </source>
</evidence>
<dbReference type="Gene3D" id="3.30.70.330">
    <property type="match status" value="1"/>
</dbReference>
<organism evidence="7 8">
    <name type="scientific">Corchorus olitorius</name>
    <dbReference type="NCBI Taxonomy" id="93759"/>
    <lineage>
        <taxon>Eukaryota</taxon>
        <taxon>Viridiplantae</taxon>
        <taxon>Streptophyta</taxon>
        <taxon>Embryophyta</taxon>
        <taxon>Tracheophyta</taxon>
        <taxon>Spermatophyta</taxon>
        <taxon>Magnoliopsida</taxon>
        <taxon>eudicotyledons</taxon>
        <taxon>Gunneridae</taxon>
        <taxon>Pentapetalae</taxon>
        <taxon>rosids</taxon>
        <taxon>malvids</taxon>
        <taxon>Malvales</taxon>
        <taxon>Malvaceae</taxon>
        <taxon>Grewioideae</taxon>
        <taxon>Apeibeae</taxon>
        <taxon>Corchorus</taxon>
    </lineage>
</organism>
<sequence>MDKRIFGGVGQHSKPVDRRSSLFSVFIGNLSHRVSRFSLWDAFSDYGRITDVFIKKRSKQKGPTTYAIVRYWVEKDAHLALEKANQRFLEGTRIKISKARETRGQGRAARFKCHSSNRGEGEMKDFAQHRIDGRSFKEVVKNGKVCTGHGVDGGFIDDRSSEDSGYRGSSGDEVNLNDDGSCSGEKTLGSTPEALENIEFINGATIAETLVNEVAINEVSEEVVLETVSRGEVVDSINKRMNVALEEELMCGGRFIVNVLEASQDERINRDQERDSNFELGHDHALGGLTQENVLSQFGILIFEVGSRVFDVMGKD</sequence>
<evidence type="ECO:0000256" key="5">
    <source>
        <dbReference type="SAM" id="MobiDB-lite"/>
    </source>
</evidence>
<accession>A0A1R3JDW9</accession>
<dbReference type="AlphaFoldDB" id="A0A1R3JDW9"/>
<dbReference type="InterPro" id="IPR000504">
    <property type="entry name" value="RRM_dom"/>
</dbReference>
<keyword evidence="8" id="KW-1185">Reference proteome</keyword>
<keyword evidence="2" id="KW-0747">Spliceosome</keyword>
<evidence type="ECO:0000256" key="1">
    <source>
        <dbReference type="ARBA" id="ARBA00022664"/>
    </source>
</evidence>
<evidence type="ECO:0000256" key="2">
    <source>
        <dbReference type="ARBA" id="ARBA00022728"/>
    </source>
</evidence>
<evidence type="ECO:0000313" key="8">
    <source>
        <dbReference type="Proteomes" id="UP000187203"/>
    </source>
</evidence>
<dbReference type="GO" id="GO:0003723">
    <property type="term" value="F:RNA binding"/>
    <property type="evidence" value="ECO:0007669"/>
    <property type="project" value="UniProtKB-UniRule"/>
</dbReference>
<comment type="caution">
    <text evidence="7">The sequence shown here is derived from an EMBL/GenBank/DDBJ whole genome shotgun (WGS) entry which is preliminary data.</text>
</comment>
<dbReference type="SMART" id="SM00360">
    <property type="entry name" value="RRM"/>
    <property type="match status" value="1"/>
</dbReference>
<dbReference type="PROSITE" id="PS50102">
    <property type="entry name" value="RRM"/>
    <property type="match status" value="1"/>
</dbReference>
<dbReference type="STRING" id="93759.A0A1R3JDW9"/>
<dbReference type="PANTHER" id="PTHR23147">
    <property type="entry name" value="SERINE/ARGININE RICH SPLICING FACTOR"/>
    <property type="match status" value="1"/>
</dbReference>
<feature type="domain" description="RRM" evidence="6">
    <location>
        <begin position="23"/>
        <end position="101"/>
    </location>
</feature>
<evidence type="ECO:0000256" key="3">
    <source>
        <dbReference type="ARBA" id="ARBA00023187"/>
    </source>
</evidence>
<evidence type="ECO:0000256" key="4">
    <source>
        <dbReference type="PROSITE-ProRule" id="PRU00176"/>
    </source>
</evidence>
<feature type="region of interest" description="Disordered" evidence="5">
    <location>
        <begin position="156"/>
        <end position="189"/>
    </location>
</feature>
<feature type="compositionally biased region" description="Basic and acidic residues" evidence="5">
    <location>
        <begin position="156"/>
        <end position="165"/>
    </location>
</feature>
<reference evidence="8" key="1">
    <citation type="submission" date="2013-09" db="EMBL/GenBank/DDBJ databases">
        <title>Corchorus olitorius genome sequencing.</title>
        <authorList>
            <person name="Alam M."/>
            <person name="Haque M.S."/>
            <person name="Islam M.S."/>
            <person name="Emdad E.M."/>
            <person name="Islam M.M."/>
            <person name="Ahmed B."/>
            <person name="Halim A."/>
            <person name="Hossen Q.M.M."/>
            <person name="Hossain M.Z."/>
            <person name="Ahmed R."/>
            <person name="Khan M.M."/>
            <person name="Islam R."/>
            <person name="Rashid M.M."/>
            <person name="Khan S.A."/>
            <person name="Rahman M.S."/>
            <person name="Alam M."/>
            <person name="Yahiya A.S."/>
            <person name="Khan M.S."/>
            <person name="Azam M.S."/>
            <person name="Haque T."/>
            <person name="Lashkar M.Z.H."/>
            <person name="Akhand A.I."/>
            <person name="Morshed G."/>
            <person name="Roy S."/>
            <person name="Uddin K.S."/>
            <person name="Rabeya T."/>
            <person name="Hossain A.S."/>
            <person name="Chowdhury A."/>
            <person name="Snigdha A.R."/>
            <person name="Mortoza M.S."/>
            <person name="Matin S.A."/>
            <person name="Hoque S.M.E."/>
            <person name="Islam M.K."/>
            <person name="Roy D.K."/>
            <person name="Haider R."/>
            <person name="Moosa M.M."/>
            <person name="Elias S.M."/>
            <person name="Hasan A.M."/>
            <person name="Jahan S."/>
            <person name="Shafiuddin M."/>
            <person name="Mahmood N."/>
            <person name="Shommy N.S."/>
        </authorList>
    </citation>
    <scope>NUCLEOTIDE SEQUENCE [LARGE SCALE GENOMIC DNA]</scope>
    <source>
        <strain evidence="8">cv. O-4</strain>
    </source>
</reference>
<dbReference type="GO" id="GO:0005681">
    <property type="term" value="C:spliceosomal complex"/>
    <property type="evidence" value="ECO:0007669"/>
    <property type="project" value="UniProtKB-KW"/>
</dbReference>
<keyword evidence="1" id="KW-0507">mRNA processing</keyword>
<dbReference type="Pfam" id="PF00076">
    <property type="entry name" value="RRM_1"/>
    <property type="match status" value="1"/>
</dbReference>
<protein>
    <recommendedName>
        <fullName evidence="6">RRM domain-containing protein</fullName>
    </recommendedName>
</protein>
<gene>
    <name evidence="7" type="ORF">COLO4_17157</name>
</gene>
<dbReference type="CDD" id="cd00590">
    <property type="entry name" value="RRM_SF"/>
    <property type="match status" value="1"/>
</dbReference>
<proteinExistence type="predicted"/>
<dbReference type="InterPro" id="IPR035979">
    <property type="entry name" value="RBD_domain_sf"/>
</dbReference>
<evidence type="ECO:0000313" key="7">
    <source>
        <dbReference type="EMBL" id="OMO93018.1"/>
    </source>
</evidence>
<keyword evidence="4" id="KW-0694">RNA-binding</keyword>